<dbReference type="Proteomes" id="UP000009215">
    <property type="component" value="Chromosome"/>
</dbReference>
<accession>A0AB33R3Y3</accession>
<dbReference type="AlphaFoldDB" id="A0AB33R3Y3"/>
<dbReference type="KEGG" id="sdc:SDSE_0418"/>
<sequence>MSQEAILFMMLFRGRERVFSIKQRKQEKGFFQEISFDFCYNEKISKKVGWIWLD</sequence>
<evidence type="ECO:0000313" key="1">
    <source>
        <dbReference type="EMBL" id="CCI61916.1"/>
    </source>
</evidence>
<gene>
    <name evidence="1" type="ORF">SDSE_0418</name>
</gene>
<evidence type="ECO:0000313" key="2">
    <source>
        <dbReference type="Proteomes" id="UP000009215"/>
    </source>
</evidence>
<dbReference type="EMBL" id="HE858529">
    <property type="protein sequence ID" value="CCI61916.1"/>
    <property type="molecule type" value="Genomic_DNA"/>
</dbReference>
<reference evidence="1 2" key="1">
    <citation type="submission" date="2012-05" db="EMBL/GenBank/DDBJ databases">
        <title>Complete genome sequence of a Streptococcus dysgalactiae subsp. equisimilis strain possessing Lancefield's group A antigen.</title>
        <authorList>
            <person name="Luetticken R."/>
            <person name="Bruellhoff K."/>
            <person name="Van der Linden M."/>
            <person name="Peltroche-Llacsahuanga H."/>
            <person name="Blom J."/>
            <person name="Weber-Lehmann J."/>
            <person name="Ferretti J.J."/>
            <person name="McShan W.M."/>
        </authorList>
    </citation>
    <scope>NUCLEOTIDE SEQUENCE [LARGE SCALE GENOMIC DNA]</scope>
    <source>
        <strain evidence="1 2">AC-2713</strain>
    </source>
</reference>
<proteinExistence type="predicted"/>
<name>A0AB33R3Y3_STREQ</name>
<protein>
    <submittedName>
        <fullName evidence="1">Uncharacterized protein</fullName>
    </submittedName>
</protein>
<organism evidence="1 2">
    <name type="scientific">Streptococcus dysgalactiae subsp. equisimilis AC-2713</name>
    <dbReference type="NCBI Taxonomy" id="759913"/>
    <lineage>
        <taxon>Bacteria</taxon>
        <taxon>Bacillati</taxon>
        <taxon>Bacillota</taxon>
        <taxon>Bacilli</taxon>
        <taxon>Lactobacillales</taxon>
        <taxon>Streptococcaceae</taxon>
        <taxon>Streptococcus</taxon>
    </lineage>
</organism>